<evidence type="ECO:0000313" key="1">
    <source>
        <dbReference type="EMBL" id="MDQ0176693.1"/>
    </source>
</evidence>
<gene>
    <name evidence="1" type="ORF">J2S08_002551</name>
</gene>
<protein>
    <submittedName>
        <fullName evidence="1">Uncharacterized protein</fullName>
    </submittedName>
</protein>
<keyword evidence="2" id="KW-1185">Reference proteome</keyword>
<dbReference type="EMBL" id="JAUSTT010000014">
    <property type="protein sequence ID" value="MDQ0176693.1"/>
    <property type="molecule type" value="Genomic_DNA"/>
</dbReference>
<dbReference type="Proteomes" id="UP001223586">
    <property type="component" value="Unassembled WGS sequence"/>
</dbReference>
<accession>A0ABT9WTR5</accession>
<comment type="caution">
    <text evidence="1">The sequence shown here is derived from an EMBL/GenBank/DDBJ whole genome shotgun (WGS) entry which is preliminary data.</text>
</comment>
<name>A0ABT9WTR5_9BACI</name>
<proteinExistence type="predicted"/>
<evidence type="ECO:0000313" key="2">
    <source>
        <dbReference type="Proteomes" id="UP001223586"/>
    </source>
</evidence>
<reference evidence="1 2" key="1">
    <citation type="submission" date="2023-07" db="EMBL/GenBank/DDBJ databases">
        <title>Genomic Encyclopedia of Type Strains, Phase IV (KMG-IV): sequencing the most valuable type-strain genomes for metagenomic binning, comparative biology and taxonomic classification.</title>
        <authorList>
            <person name="Goeker M."/>
        </authorList>
    </citation>
    <scope>NUCLEOTIDE SEQUENCE [LARGE SCALE GENOMIC DNA]</scope>
    <source>
        <strain evidence="1 2">DSM 23837</strain>
    </source>
</reference>
<organism evidence="1 2">
    <name type="scientific">Bacillus chungangensis</name>
    <dbReference type="NCBI Taxonomy" id="587633"/>
    <lineage>
        <taxon>Bacteria</taxon>
        <taxon>Bacillati</taxon>
        <taxon>Bacillota</taxon>
        <taxon>Bacilli</taxon>
        <taxon>Bacillales</taxon>
        <taxon>Bacillaceae</taxon>
        <taxon>Bacillus</taxon>
    </lineage>
</organism>
<sequence>MLQALQGNNNSDNIEKMISSLSNTLNGLLQGENNNRKALIDAINSLKKE</sequence>